<dbReference type="GO" id="GO:0005524">
    <property type="term" value="F:ATP binding"/>
    <property type="evidence" value="ECO:0007669"/>
    <property type="project" value="UniProtKB-KW"/>
</dbReference>
<dbReference type="CDD" id="cd00814">
    <property type="entry name" value="MetRS_core"/>
    <property type="match status" value="1"/>
</dbReference>
<dbReference type="PANTHER" id="PTHR43326:SF1">
    <property type="entry name" value="METHIONINE--TRNA LIGASE, MITOCHONDRIAL"/>
    <property type="match status" value="1"/>
</dbReference>
<comment type="function">
    <text evidence="1">Is required not only for elongation of protein synthesis but also for the initiation of all mRNA translation through initiator tRNA(fMet) aminoacylation.</text>
</comment>
<accession>A0A6L9QR22</accession>
<dbReference type="InterPro" id="IPR014758">
    <property type="entry name" value="Met-tRNA_synth"/>
</dbReference>
<dbReference type="NCBIfam" id="TIGR00398">
    <property type="entry name" value="metG"/>
    <property type="match status" value="1"/>
</dbReference>
<evidence type="ECO:0000259" key="11">
    <source>
        <dbReference type="Pfam" id="PF09334"/>
    </source>
</evidence>
<dbReference type="InterPro" id="IPR009080">
    <property type="entry name" value="tRNAsynth_Ia_anticodon-bd"/>
</dbReference>
<evidence type="ECO:0000256" key="4">
    <source>
        <dbReference type="ARBA" id="ARBA00022598"/>
    </source>
</evidence>
<comment type="caution">
    <text evidence="12">The sequence shown here is derived from an EMBL/GenBank/DDBJ whole genome shotgun (WGS) entry which is preliminary data.</text>
</comment>
<evidence type="ECO:0000256" key="8">
    <source>
        <dbReference type="ARBA" id="ARBA00023146"/>
    </source>
</evidence>
<dbReference type="Gene3D" id="2.170.220.10">
    <property type="match status" value="1"/>
</dbReference>
<dbReference type="Gene3D" id="3.40.50.620">
    <property type="entry name" value="HUPs"/>
    <property type="match status" value="1"/>
</dbReference>
<keyword evidence="6 10" id="KW-0067">ATP-binding</keyword>
<evidence type="ECO:0000256" key="5">
    <source>
        <dbReference type="ARBA" id="ARBA00022741"/>
    </source>
</evidence>
<dbReference type="CDD" id="cd07957">
    <property type="entry name" value="Anticodon_Ia_Met"/>
    <property type="match status" value="1"/>
</dbReference>
<dbReference type="SUPFAM" id="SSF47323">
    <property type="entry name" value="Anticodon-binding domain of a subclass of class I aminoacyl-tRNA synthetases"/>
    <property type="match status" value="1"/>
</dbReference>
<dbReference type="GO" id="GO:0006431">
    <property type="term" value="P:methionyl-tRNA aminoacylation"/>
    <property type="evidence" value="ECO:0007669"/>
    <property type="project" value="InterPro"/>
</dbReference>
<dbReference type="InterPro" id="IPR023457">
    <property type="entry name" value="Met-tRNA_synth_2"/>
</dbReference>
<evidence type="ECO:0000256" key="9">
    <source>
        <dbReference type="ARBA" id="ARBA00030904"/>
    </source>
</evidence>
<name>A0A6L9QR22_9ACTN</name>
<keyword evidence="7 10" id="KW-0648">Protein biosynthesis</keyword>
<evidence type="ECO:0000313" key="13">
    <source>
        <dbReference type="Proteomes" id="UP000475532"/>
    </source>
</evidence>
<evidence type="ECO:0000256" key="1">
    <source>
        <dbReference type="ARBA" id="ARBA00003314"/>
    </source>
</evidence>
<dbReference type="AlphaFoldDB" id="A0A6L9QR22"/>
<dbReference type="Proteomes" id="UP000475532">
    <property type="component" value="Unassembled WGS sequence"/>
</dbReference>
<keyword evidence="4 10" id="KW-0436">Ligase</keyword>
<protein>
    <recommendedName>
        <fullName evidence="3">Methionine--tRNA ligase</fullName>
        <ecNumber evidence="2">6.1.1.10</ecNumber>
    </recommendedName>
    <alternativeName>
        <fullName evidence="9">Methionyl-tRNA synthetase</fullName>
    </alternativeName>
</protein>
<keyword evidence="8 10" id="KW-0030">Aminoacyl-tRNA synthetase</keyword>
<sequence length="496" mass="54850">MEVPLGVYLTTTIPYVNARPHLGFALELVQADVLARHLRRHDDVRFQAGTDDNSLKNVLAAQSAGIGVQKFVDARAEEFIGLAGPLSLSVDDVIRTSRDPRHRAGVERLWRACAAARDLYRRHYEGLYCVGCEQFYGEAELPAGLCPEHGTAPQRVSEENWFFRLSRYADRLHDLISTGRLRIEPAERRNEVLSFIAGGLEDFSISRSSERARGWGIPVPDDPDQVIYVWWDALGNYITALDYGNDGAEFRKWWTGGGRRVHLVGKGVLRFHAVYWPAMLLSAGLPLPDEVLVHGYLTAGGRKISKSGGVTVDPVELVETYGTDAVRWWLLREVPRVGDVDFTAERLVQRANDELANGLGNLVNRVVSMVHRYRGGLVPTSNGPGELGEVCGEVEGRVGAALGDFDFRRATAAVWEIVDEANRYINRARPWELAKSGDGRLDTVLAELVLACRVLSEQLAPFLPDLAARIGLQCAGDRLPSPDPVFARLPVPGRDA</sequence>
<dbReference type="InterPro" id="IPR041872">
    <property type="entry name" value="Anticodon_Met"/>
</dbReference>
<dbReference type="PRINTS" id="PR01041">
    <property type="entry name" value="TRNASYNTHMET"/>
</dbReference>
<proteinExistence type="inferred from homology"/>
<evidence type="ECO:0000256" key="7">
    <source>
        <dbReference type="ARBA" id="ARBA00022917"/>
    </source>
</evidence>
<dbReference type="EC" id="6.1.1.10" evidence="2"/>
<dbReference type="GO" id="GO:0004825">
    <property type="term" value="F:methionine-tRNA ligase activity"/>
    <property type="evidence" value="ECO:0007669"/>
    <property type="project" value="UniProtKB-EC"/>
</dbReference>
<evidence type="ECO:0000256" key="3">
    <source>
        <dbReference type="ARBA" id="ARBA00018753"/>
    </source>
</evidence>
<comment type="similarity">
    <text evidence="10">Belongs to the class-I aminoacyl-tRNA synthetase family.</text>
</comment>
<feature type="domain" description="Methionyl/Leucyl tRNA synthetase" evidence="11">
    <location>
        <begin position="151"/>
        <end position="366"/>
    </location>
</feature>
<dbReference type="FunFam" id="2.170.220.10:FF:000003">
    <property type="entry name" value="Methionine--tRNA ligase"/>
    <property type="match status" value="1"/>
</dbReference>
<keyword evidence="5 10" id="KW-0547">Nucleotide-binding</keyword>
<dbReference type="Pfam" id="PF09334">
    <property type="entry name" value="tRNA-synt_1g"/>
    <property type="match status" value="1"/>
</dbReference>
<dbReference type="InterPro" id="IPR014729">
    <property type="entry name" value="Rossmann-like_a/b/a_fold"/>
</dbReference>
<dbReference type="EMBL" id="JAAGLI010000940">
    <property type="protein sequence ID" value="NEA27556.1"/>
    <property type="molecule type" value="Genomic_DNA"/>
</dbReference>
<evidence type="ECO:0000313" key="12">
    <source>
        <dbReference type="EMBL" id="NEA27556.1"/>
    </source>
</evidence>
<evidence type="ECO:0000256" key="2">
    <source>
        <dbReference type="ARBA" id="ARBA00012838"/>
    </source>
</evidence>
<dbReference type="SUPFAM" id="SSF52374">
    <property type="entry name" value="Nucleotidylyl transferase"/>
    <property type="match status" value="1"/>
</dbReference>
<organism evidence="12 13">
    <name type="scientific">Actinomadura bangladeshensis</name>
    <dbReference type="NCBI Taxonomy" id="453573"/>
    <lineage>
        <taxon>Bacteria</taxon>
        <taxon>Bacillati</taxon>
        <taxon>Actinomycetota</taxon>
        <taxon>Actinomycetes</taxon>
        <taxon>Streptosporangiales</taxon>
        <taxon>Thermomonosporaceae</taxon>
        <taxon>Actinomadura</taxon>
    </lineage>
</organism>
<evidence type="ECO:0000256" key="10">
    <source>
        <dbReference type="RuleBase" id="RU363039"/>
    </source>
</evidence>
<evidence type="ECO:0000256" key="6">
    <source>
        <dbReference type="ARBA" id="ARBA00022840"/>
    </source>
</evidence>
<dbReference type="Gene3D" id="1.10.730.10">
    <property type="entry name" value="Isoleucyl-tRNA Synthetase, Domain 1"/>
    <property type="match status" value="1"/>
</dbReference>
<gene>
    <name evidence="12" type="ORF">G3I70_34420</name>
</gene>
<dbReference type="InterPro" id="IPR033911">
    <property type="entry name" value="MetRS_core"/>
</dbReference>
<dbReference type="InterPro" id="IPR015413">
    <property type="entry name" value="Methionyl/Leucyl_tRNA_Synth"/>
</dbReference>
<reference evidence="12 13" key="1">
    <citation type="submission" date="2020-01" db="EMBL/GenBank/DDBJ databases">
        <title>Insect and environment-associated Actinomycetes.</title>
        <authorList>
            <person name="Currrie C."/>
            <person name="Chevrette M."/>
            <person name="Carlson C."/>
            <person name="Stubbendieck R."/>
            <person name="Wendt-Pienkowski E."/>
        </authorList>
    </citation>
    <scope>NUCLEOTIDE SEQUENCE [LARGE SCALE GENOMIC DNA]</scope>
    <source>
        <strain evidence="12 13">SID10258</strain>
    </source>
</reference>
<dbReference type="PANTHER" id="PTHR43326">
    <property type="entry name" value="METHIONYL-TRNA SYNTHETASE"/>
    <property type="match status" value="1"/>
</dbReference>